<keyword evidence="4" id="KW-0238">DNA-binding</keyword>
<dbReference type="CDD" id="cd12148">
    <property type="entry name" value="fungal_TF_MHR"/>
    <property type="match status" value="1"/>
</dbReference>
<feature type="compositionally biased region" description="Polar residues" evidence="7">
    <location>
        <begin position="8"/>
        <end position="17"/>
    </location>
</feature>
<dbReference type="Pfam" id="PF04082">
    <property type="entry name" value="Fungal_trans"/>
    <property type="match status" value="1"/>
</dbReference>
<name>A0AAV9HGL1_9PEZI</name>
<dbReference type="PROSITE" id="PS50048">
    <property type="entry name" value="ZN2_CY6_FUNGAL_2"/>
    <property type="match status" value="1"/>
</dbReference>
<dbReference type="Gene3D" id="4.10.240.10">
    <property type="entry name" value="Zn(2)-C6 fungal-type DNA-binding domain"/>
    <property type="match status" value="1"/>
</dbReference>
<proteinExistence type="predicted"/>
<dbReference type="PROSITE" id="PS00463">
    <property type="entry name" value="ZN2_CY6_FUNGAL_1"/>
    <property type="match status" value="1"/>
</dbReference>
<evidence type="ECO:0000256" key="1">
    <source>
        <dbReference type="ARBA" id="ARBA00004123"/>
    </source>
</evidence>
<evidence type="ECO:0000313" key="10">
    <source>
        <dbReference type="Proteomes" id="UP001321749"/>
    </source>
</evidence>
<dbReference type="AlphaFoldDB" id="A0AAV9HGL1"/>
<evidence type="ECO:0000313" key="9">
    <source>
        <dbReference type="EMBL" id="KAK4460007.1"/>
    </source>
</evidence>
<dbReference type="Pfam" id="PF00172">
    <property type="entry name" value="Zn_clus"/>
    <property type="match status" value="1"/>
</dbReference>
<accession>A0AAV9HGL1</accession>
<dbReference type="EMBL" id="MU865022">
    <property type="protein sequence ID" value="KAK4460007.1"/>
    <property type="molecule type" value="Genomic_DNA"/>
</dbReference>
<keyword evidence="3" id="KW-0805">Transcription regulation</keyword>
<comment type="caution">
    <text evidence="9">The sequence shown here is derived from an EMBL/GenBank/DDBJ whole genome shotgun (WGS) entry which is preliminary data.</text>
</comment>
<sequence>MATRRTKSTIATGSQPRQLPGPACEECRKRKLRCDRQRPTCSTCAEAGVVCDINTNRLARGPKKGDLKALRNRVMALERRLSLETTASQVAEDWSLLGHDHTDAQPAHELSLSPLSTSPGAGFVRHPSPCQSSPPSWNEESRVQVTPVSPASFDPYGFSTYRFPPATPQQPRCNLVDDLMRADLDQIYFDRVHPNVPIFNQSKYFARSRRHPMSGTVPGHMLCLQYAMWTLATALSSQFEELGKLLYKETRDMLEAFEANDQDTGSVPIEQVQAWLLLSFYELARCNHRRAWTTAGRTFRLVQLARLYEVDGPEYPPEGEDPVSTEERRRTFWIAYGLDRLICIRNRCPSTLSEESIYTRLPSHEIPFQSGHPIPSCFLSEAIAPSDRCILPSLAEFAVLATVCGRALSHAMSSRAYSGGSMEFWARHKWVEAMLSRVIDGVTASNPMASAVTDPIVFFTLMMAHSTTIYTCEVLESLGMDSQYQPTMMECQNRAIHAASEVARHAKAHEHIGYFKAHTFLPWAISMAASRLMRQPSQMMDVLRPLTPPGSFQFECQSKYGLNGSLSSCMDALRKMQSFNNIARDQLSLLEPQEFGLTGL</sequence>
<organism evidence="9 10">
    <name type="scientific">Cladorrhinum samala</name>
    <dbReference type="NCBI Taxonomy" id="585594"/>
    <lineage>
        <taxon>Eukaryota</taxon>
        <taxon>Fungi</taxon>
        <taxon>Dikarya</taxon>
        <taxon>Ascomycota</taxon>
        <taxon>Pezizomycotina</taxon>
        <taxon>Sordariomycetes</taxon>
        <taxon>Sordariomycetidae</taxon>
        <taxon>Sordariales</taxon>
        <taxon>Podosporaceae</taxon>
        <taxon>Cladorrhinum</taxon>
    </lineage>
</organism>
<comment type="subcellular location">
    <subcellularLocation>
        <location evidence="1">Nucleus</location>
    </subcellularLocation>
</comment>
<dbReference type="GO" id="GO:0000981">
    <property type="term" value="F:DNA-binding transcription factor activity, RNA polymerase II-specific"/>
    <property type="evidence" value="ECO:0007669"/>
    <property type="project" value="InterPro"/>
</dbReference>
<dbReference type="CDD" id="cd00067">
    <property type="entry name" value="GAL4"/>
    <property type="match status" value="1"/>
</dbReference>
<evidence type="ECO:0000256" key="2">
    <source>
        <dbReference type="ARBA" id="ARBA00022723"/>
    </source>
</evidence>
<feature type="domain" description="Zn(2)-C6 fungal-type" evidence="8">
    <location>
        <begin position="23"/>
        <end position="53"/>
    </location>
</feature>
<dbReference type="SMART" id="SM00066">
    <property type="entry name" value="GAL4"/>
    <property type="match status" value="1"/>
</dbReference>
<evidence type="ECO:0000256" key="4">
    <source>
        <dbReference type="ARBA" id="ARBA00023125"/>
    </source>
</evidence>
<dbReference type="SMART" id="SM00906">
    <property type="entry name" value="Fungal_trans"/>
    <property type="match status" value="1"/>
</dbReference>
<dbReference type="PANTHER" id="PTHR47338">
    <property type="entry name" value="ZN(II)2CYS6 TRANSCRIPTION FACTOR (EUROFUNG)-RELATED"/>
    <property type="match status" value="1"/>
</dbReference>
<evidence type="ECO:0000256" key="6">
    <source>
        <dbReference type="ARBA" id="ARBA00023242"/>
    </source>
</evidence>
<protein>
    <submittedName>
        <fullName evidence="9">Pyrimidine pathway regulatory protein 1</fullName>
    </submittedName>
</protein>
<reference evidence="9" key="1">
    <citation type="journal article" date="2023" name="Mol. Phylogenet. Evol.">
        <title>Genome-scale phylogeny and comparative genomics of the fungal order Sordariales.</title>
        <authorList>
            <person name="Hensen N."/>
            <person name="Bonometti L."/>
            <person name="Westerberg I."/>
            <person name="Brannstrom I.O."/>
            <person name="Guillou S."/>
            <person name="Cros-Aarteil S."/>
            <person name="Calhoun S."/>
            <person name="Haridas S."/>
            <person name="Kuo A."/>
            <person name="Mondo S."/>
            <person name="Pangilinan J."/>
            <person name="Riley R."/>
            <person name="LaButti K."/>
            <person name="Andreopoulos B."/>
            <person name="Lipzen A."/>
            <person name="Chen C."/>
            <person name="Yan M."/>
            <person name="Daum C."/>
            <person name="Ng V."/>
            <person name="Clum A."/>
            <person name="Steindorff A."/>
            <person name="Ohm R.A."/>
            <person name="Martin F."/>
            <person name="Silar P."/>
            <person name="Natvig D.O."/>
            <person name="Lalanne C."/>
            <person name="Gautier V."/>
            <person name="Ament-Velasquez S.L."/>
            <person name="Kruys A."/>
            <person name="Hutchinson M.I."/>
            <person name="Powell A.J."/>
            <person name="Barry K."/>
            <person name="Miller A.N."/>
            <person name="Grigoriev I.V."/>
            <person name="Debuchy R."/>
            <person name="Gladieux P."/>
            <person name="Hiltunen Thoren M."/>
            <person name="Johannesson H."/>
        </authorList>
    </citation>
    <scope>NUCLEOTIDE SEQUENCE</scope>
    <source>
        <strain evidence="9">PSN324</strain>
    </source>
</reference>
<keyword evidence="2" id="KW-0479">Metal-binding</keyword>
<evidence type="ECO:0000256" key="5">
    <source>
        <dbReference type="ARBA" id="ARBA00023163"/>
    </source>
</evidence>
<dbReference type="InterPro" id="IPR036864">
    <property type="entry name" value="Zn2-C6_fun-type_DNA-bd_sf"/>
</dbReference>
<evidence type="ECO:0000259" key="8">
    <source>
        <dbReference type="PROSITE" id="PS50048"/>
    </source>
</evidence>
<dbReference type="SUPFAM" id="SSF57701">
    <property type="entry name" value="Zn2/Cys6 DNA-binding domain"/>
    <property type="match status" value="1"/>
</dbReference>
<dbReference type="GO" id="GO:0003677">
    <property type="term" value="F:DNA binding"/>
    <property type="evidence" value="ECO:0007669"/>
    <property type="project" value="UniProtKB-KW"/>
</dbReference>
<dbReference type="InterPro" id="IPR001138">
    <property type="entry name" value="Zn2Cys6_DnaBD"/>
</dbReference>
<dbReference type="InterPro" id="IPR050815">
    <property type="entry name" value="TF_fung"/>
</dbReference>
<dbReference type="GO" id="GO:0006351">
    <property type="term" value="P:DNA-templated transcription"/>
    <property type="evidence" value="ECO:0007669"/>
    <property type="project" value="InterPro"/>
</dbReference>
<dbReference type="PANTHER" id="PTHR47338:SF3">
    <property type="entry name" value="C6 FINGER DOMAIN TRANSCRIPTION FACTOR DBAA-RELATED"/>
    <property type="match status" value="1"/>
</dbReference>
<keyword evidence="6" id="KW-0539">Nucleus</keyword>
<keyword evidence="10" id="KW-1185">Reference proteome</keyword>
<dbReference type="GO" id="GO:0005634">
    <property type="term" value="C:nucleus"/>
    <property type="evidence" value="ECO:0007669"/>
    <property type="project" value="UniProtKB-SubCell"/>
</dbReference>
<dbReference type="InterPro" id="IPR007219">
    <property type="entry name" value="XnlR_reg_dom"/>
</dbReference>
<evidence type="ECO:0000256" key="7">
    <source>
        <dbReference type="SAM" id="MobiDB-lite"/>
    </source>
</evidence>
<gene>
    <name evidence="9" type="ORF">QBC42DRAFT_298978</name>
</gene>
<dbReference type="GO" id="GO:0008270">
    <property type="term" value="F:zinc ion binding"/>
    <property type="evidence" value="ECO:0007669"/>
    <property type="project" value="InterPro"/>
</dbReference>
<feature type="region of interest" description="Disordered" evidence="7">
    <location>
        <begin position="1"/>
        <end position="22"/>
    </location>
</feature>
<evidence type="ECO:0000256" key="3">
    <source>
        <dbReference type="ARBA" id="ARBA00023015"/>
    </source>
</evidence>
<reference evidence="9" key="2">
    <citation type="submission" date="2023-06" db="EMBL/GenBank/DDBJ databases">
        <authorList>
            <consortium name="Lawrence Berkeley National Laboratory"/>
            <person name="Mondo S.J."/>
            <person name="Hensen N."/>
            <person name="Bonometti L."/>
            <person name="Westerberg I."/>
            <person name="Brannstrom I.O."/>
            <person name="Guillou S."/>
            <person name="Cros-Aarteil S."/>
            <person name="Calhoun S."/>
            <person name="Haridas S."/>
            <person name="Kuo A."/>
            <person name="Pangilinan J."/>
            <person name="Riley R."/>
            <person name="Labutti K."/>
            <person name="Andreopoulos B."/>
            <person name="Lipzen A."/>
            <person name="Chen C."/>
            <person name="Yanf M."/>
            <person name="Daum C."/>
            <person name="Ng V."/>
            <person name="Clum A."/>
            <person name="Steindorff A."/>
            <person name="Ohm R."/>
            <person name="Martin F."/>
            <person name="Silar P."/>
            <person name="Natvig D."/>
            <person name="Lalanne C."/>
            <person name="Gautier V."/>
            <person name="Ament-Velasquez S.L."/>
            <person name="Kruys A."/>
            <person name="Hutchinson M.I."/>
            <person name="Powell A.J."/>
            <person name="Barry K."/>
            <person name="Miller A.N."/>
            <person name="Grigoriev I.V."/>
            <person name="Debuchy R."/>
            <person name="Gladieux P."/>
            <person name="Thoren M.H."/>
            <person name="Johannesson H."/>
        </authorList>
    </citation>
    <scope>NUCLEOTIDE SEQUENCE</scope>
    <source>
        <strain evidence="9">PSN324</strain>
    </source>
</reference>
<dbReference type="Proteomes" id="UP001321749">
    <property type="component" value="Unassembled WGS sequence"/>
</dbReference>
<keyword evidence="5" id="KW-0804">Transcription</keyword>